<protein>
    <submittedName>
        <fullName evidence="1">Uncharacterized protein</fullName>
    </submittedName>
</protein>
<reference evidence="1" key="1">
    <citation type="journal article" date="2022" name="bioRxiv">
        <title>Sequencing and chromosome-scale assembly of the giantPleurodeles waltlgenome.</title>
        <authorList>
            <person name="Brown T."/>
            <person name="Elewa A."/>
            <person name="Iarovenko S."/>
            <person name="Subramanian E."/>
            <person name="Araus A.J."/>
            <person name="Petzold A."/>
            <person name="Susuki M."/>
            <person name="Suzuki K.-i.T."/>
            <person name="Hayashi T."/>
            <person name="Toyoda A."/>
            <person name="Oliveira C."/>
            <person name="Osipova E."/>
            <person name="Leigh N.D."/>
            <person name="Simon A."/>
            <person name="Yun M.H."/>
        </authorList>
    </citation>
    <scope>NUCLEOTIDE SEQUENCE</scope>
    <source>
        <strain evidence="1">20211129_DDA</strain>
        <tissue evidence="1">Liver</tissue>
    </source>
</reference>
<dbReference type="Proteomes" id="UP001066276">
    <property type="component" value="Chromosome 5"/>
</dbReference>
<dbReference type="AlphaFoldDB" id="A0AAV7S3K9"/>
<dbReference type="GO" id="GO:0020037">
    <property type="term" value="F:heme binding"/>
    <property type="evidence" value="ECO:0007669"/>
    <property type="project" value="InterPro"/>
</dbReference>
<keyword evidence="2" id="KW-1185">Reference proteome</keyword>
<dbReference type="InterPro" id="IPR001128">
    <property type="entry name" value="Cyt_P450"/>
</dbReference>
<evidence type="ECO:0000313" key="1">
    <source>
        <dbReference type="EMBL" id="KAJ1158350.1"/>
    </source>
</evidence>
<dbReference type="Pfam" id="PF00067">
    <property type="entry name" value="p450"/>
    <property type="match status" value="1"/>
</dbReference>
<dbReference type="GO" id="GO:0005506">
    <property type="term" value="F:iron ion binding"/>
    <property type="evidence" value="ECO:0007669"/>
    <property type="project" value="InterPro"/>
</dbReference>
<proteinExistence type="predicted"/>
<name>A0AAV7S3K9_PLEWA</name>
<dbReference type="EMBL" id="JANPWB010000009">
    <property type="protein sequence ID" value="KAJ1158350.1"/>
    <property type="molecule type" value="Genomic_DNA"/>
</dbReference>
<dbReference type="GO" id="GO:0004497">
    <property type="term" value="F:monooxygenase activity"/>
    <property type="evidence" value="ECO:0007669"/>
    <property type="project" value="InterPro"/>
</dbReference>
<comment type="caution">
    <text evidence="1">The sequence shown here is derived from an EMBL/GenBank/DDBJ whole genome shotgun (WGS) entry which is preliminary data.</text>
</comment>
<accession>A0AAV7S3K9</accession>
<gene>
    <name evidence="1" type="ORF">NDU88_011041</name>
</gene>
<organism evidence="1 2">
    <name type="scientific">Pleurodeles waltl</name>
    <name type="common">Iberian ribbed newt</name>
    <dbReference type="NCBI Taxonomy" id="8319"/>
    <lineage>
        <taxon>Eukaryota</taxon>
        <taxon>Metazoa</taxon>
        <taxon>Chordata</taxon>
        <taxon>Craniata</taxon>
        <taxon>Vertebrata</taxon>
        <taxon>Euteleostomi</taxon>
        <taxon>Amphibia</taxon>
        <taxon>Batrachia</taxon>
        <taxon>Caudata</taxon>
        <taxon>Salamandroidea</taxon>
        <taxon>Salamandridae</taxon>
        <taxon>Pleurodelinae</taxon>
        <taxon>Pleurodeles</taxon>
    </lineage>
</organism>
<sequence length="195" mass="22614">MPVCARTNPRGTLAPTTLYQRRKNLRDGRYPGRFQSERKLTIDHVLFNGYGNAFSSEECWKQLCRFTLMTLKNFETGKKSIEYIKEEAQCLVEELKYEATKTPIKSTRPTYSNPAMLPWLCEANHSSPPPDYAIQRNADTANRAPAPLQSQPMYRDTYLQNLQKRKYFWLPRGHQEAESSVDTPSRRLAWFVVGT</sequence>
<dbReference type="GO" id="GO:0016705">
    <property type="term" value="F:oxidoreductase activity, acting on paired donors, with incorporation or reduction of molecular oxygen"/>
    <property type="evidence" value="ECO:0007669"/>
    <property type="project" value="InterPro"/>
</dbReference>
<evidence type="ECO:0000313" key="2">
    <source>
        <dbReference type="Proteomes" id="UP001066276"/>
    </source>
</evidence>